<gene>
    <name evidence="1" type="ordered locus">Calow_1405</name>
</gene>
<dbReference type="KEGG" id="cow:Calow_1405"/>
<accession>E4Q2T6</accession>
<evidence type="ECO:0000313" key="2">
    <source>
        <dbReference type="Proteomes" id="UP000006889"/>
    </source>
</evidence>
<reference key="1">
    <citation type="submission" date="2010-09" db="EMBL/GenBank/DDBJ databases">
        <title>Complete sequence of Caldicellulosiruptor owensensis OL.</title>
        <authorList>
            <consortium name="US DOE Joint Genome Institute"/>
            <person name="Lucas S."/>
            <person name="Copeland A."/>
            <person name="Lapidus A."/>
            <person name="Cheng J.-F."/>
            <person name="Bruce D."/>
            <person name="Goodwin L."/>
            <person name="Pitluck S."/>
            <person name="Davenport K."/>
            <person name="Detter J.C."/>
            <person name="Han C."/>
            <person name="Tapia R."/>
            <person name="Land M."/>
            <person name="Hauser L."/>
            <person name="Chang Y.-J."/>
            <person name="Jeffries C."/>
            <person name="Kyrpides N."/>
            <person name="Ivanova N."/>
            <person name="Mikhailova N."/>
            <person name="Blumer-Schuette S.E."/>
            <person name="Kelly R.M."/>
            <person name="Woyke T."/>
        </authorList>
    </citation>
    <scope>NUCLEOTIDE SEQUENCE</scope>
    <source>
        <strain>OL</strain>
    </source>
</reference>
<dbReference type="Proteomes" id="UP000006889">
    <property type="component" value="Chromosome"/>
</dbReference>
<name>E4Q2T6_CALOW</name>
<protein>
    <submittedName>
        <fullName evidence="1">Uncharacterized protein</fullName>
    </submittedName>
</protein>
<keyword evidence="2" id="KW-1185">Reference proteome</keyword>
<reference evidence="1 2" key="2">
    <citation type="journal article" date="2011" name="J. Bacteriol.">
        <title>Complete genome sequences for the anaerobic, extremely thermophilic plant biomass-degrading bacteria Caldicellulosiruptor hydrothermalis, Caldicellulosiruptor kristjanssonii, Caldicellulosiruptor kronotskyensis, Caldicellulosiruptor owensenis, and Caldicellulosiruptor lactoaceticus.</title>
        <authorList>
            <person name="Blumer-Schuette S.E."/>
            <person name="Ozdemir I."/>
            <person name="Mistry D."/>
            <person name="Lucas S."/>
            <person name="Lapidus A."/>
            <person name="Cheng J.F."/>
            <person name="Goodwin L.A."/>
            <person name="Pitluck S."/>
            <person name="Land M.L."/>
            <person name="Hauser L.J."/>
            <person name="Woyke T."/>
            <person name="Mikhailova N."/>
            <person name="Pati A."/>
            <person name="Kyrpides N.C."/>
            <person name="Ivanova N."/>
            <person name="Detter J.C."/>
            <person name="Walston-Davenport K."/>
            <person name="Han S."/>
            <person name="Adams M.W."/>
            <person name="Kelly R.M."/>
        </authorList>
    </citation>
    <scope>NUCLEOTIDE SEQUENCE [LARGE SCALE GENOMIC DNA]</scope>
    <source>
        <strain evidence="2">ATCC 700167 / DSM 13100 / OL</strain>
    </source>
</reference>
<evidence type="ECO:0000313" key="1">
    <source>
        <dbReference type="EMBL" id="ADQ04954.1"/>
    </source>
</evidence>
<dbReference type="RefSeq" id="WP_013412316.1">
    <property type="nucleotide sequence ID" value="NC_014657.1"/>
</dbReference>
<dbReference type="HOGENOM" id="CLU_2599405_0_0_9"/>
<dbReference type="STRING" id="632518.Calow_1405"/>
<dbReference type="AlphaFoldDB" id="E4Q2T6"/>
<organism evidence="1 2">
    <name type="scientific">Caldicellulosiruptor owensensis (strain ATCC 700167 / DSM 13100 / OL)</name>
    <dbReference type="NCBI Taxonomy" id="632518"/>
    <lineage>
        <taxon>Bacteria</taxon>
        <taxon>Bacillati</taxon>
        <taxon>Bacillota</taxon>
        <taxon>Bacillota incertae sedis</taxon>
        <taxon>Caldicellulosiruptorales</taxon>
        <taxon>Caldicellulosiruptoraceae</taxon>
        <taxon>Caldicellulosiruptor</taxon>
    </lineage>
</organism>
<sequence>MDIIKKVKKLLFNIDKEKNVVNSLKDIAELKKKFSIRAEEIIKIVLIEKINAKNKVLNDWAVYCFNEGKGYLTKALAEF</sequence>
<dbReference type="EMBL" id="CP002216">
    <property type="protein sequence ID" value="ADQ04954.1"/>
    <property type="molecule type" value="Genomic_DNA"/>
</dbReference>
<proteinExistence type="predicted"/>